<dbReference type="EMBL" id="MN739369">
    <property type="protein sequence ID" value="QHT01349.1"/>
    <property type="molecule type" value="Genomic_DNA"/>
</dbReference>
<sequence length="95" mass="10880">MSSERSLIPLNIESYDLTSPECINAIEKAKTITTITEKTQDGFILMKNMVNLLGSKMHMTVVLVSLFGYYGYPRLYINDLEIVNSYELLYEKFGN</sequence>
<proteinExistence type="predicted"/>
<reference evidence="1" key="1">
    <citation type="journal article" date="2020" name="Nature">
        <title>Giant virus diversity and host interactions through global metagenomics.</title>
        <authorList>
            <person name="Schulz F."/>
            <person name="Roux S."/>
            <person name="Paez-Espino D."/>
            <person name="Jungbluth S."/>
            <person name="Walsh D.A."/>
            <person name="Denef V.J."/>
            <person name="McMahon K.D."/>
            <person name="Konstantinidis K.T."/>
            <person name="Eloe-Fadrosh E.A."/>
            <person name="Kyrpides N.C."/>
            <person name="Woyke T."/>
        </authorList>
    </citation>
    <scope>NUCLEOTIDE SEQUENCE</scope>
    <source>
        <strain evidence="1">GVMAG-M-3300020192-26</strain>
    </source>
</reference>
<name>A0A6C0CCE7_9ZZZZ</name>
<protein>
    <submittedName>
        <fullName evidence="1">Uncharacterized protein</fullName>
    </submittedName>
</protein>
<organism evidence="1">
    <name type="scientific">viral metagenome</name>
    <dbReference type="NCBI Taxonomy" id="1070528"/>
    <lineage>
        <taxon>unclassified sequences</taxon>
        <taxon>metagenomes</taxon>
        <taxon>organismal metagenomes</taxon>
    </lineage>
</organism>
<accession>A0A6C0CCE7</accession>
<evidence type="ECO:0000313" key="1">
    <source>
        <dbReference type="EMBL" id="QHT01349.1"/>
    </source>
</evidence>
<dbReference type="AlphaFoldDB" id="A0A6C0CCE7"/>